<dbReference type="PROSITE" id="PS50956">
    <property type="entry name" value="HTH_ASNC_2"/>
    <property type="match status" value="1"/>
</dbReference>
<dbReference type="EMBL" id="BMON01000006">
    <property type="protein sequence ID" value="GGM51028.1"/>
    <property type="molecule type" value="Genomic_DNA"/>
</dbReference>
<dbReference type="GO" id="GO:0043200">
    <property type="term" value="P:response to amino acid"/>
    <property type="evidence" value="ECO:0007669"/>
    <property type="project" value="TreeGrafter"/>
</dbReference>
<name>A0A830FM64_HALAR</name>
<dbReference type="PRINTS" id="PR00033">
    <property type="entry name" value="HTHASNC"/>
</dbReference>
<evidence type="ECO:0000256" key="3">
    <source>
        <dbReference type="ARBA" id="ARBA00023163"/>
    </source>
</evidence>
<dbReference type="SUPFAM" id="SSF46785">
    <property type="entry name" value="Winged helix' DNA-binding domain"/>
    <property type="match status" value="1"/>
</dbReference>
<keyword evidence="2" id="KW-0238">DNA-binding</keyword>
<accession>A0A830FM64</accession>
<reference evidence="5" key="2">
    <citation type="submission" date="2020-09" db="EMBL/GenBank/DDBJ databases">
        <authorList>
            <person name="Sun Q."/>
            <person name="Ohkuma M."/>
        </authorList>
    </citation>
    <scope>NUCLEOTIDE SEQUENCE</scope>
    <source>
        <strain evidence="5">JCM 15759</strain>
    </source>
</reference>
<dbReference type="InterPro" id="IPR036388">
    <property type="entry name" value="WH-like_DNA-bd_sf"/>
</dbReference>
<dbReference type="SMART" id="SM00344">
    <property type="entry name" value="HTH_ASNC"/>
    <property type="match status" value="1"/>
</dbReference>
<evidence type="ECO:0000313" key="5">
    <source>
        <dbReference type="EMBL" id="GGM51028.1"/>
    </source>
</evidence>
<dbReference type="PANTHER" id="PTHR30154:SF34">
    <property type="entry name" value="TRANSCRIPTIONAL REGULATOR AZLB"/>
    <property type="match status" value="1"/>
</dbReference>
<proteinExistence type="predicted"/>
<evidence type="ECO:0000256" key="1">
    <source>
        <dbReference type="ARBA" id="ARBA00023015"/>
    </source>
</evidence>
<keyword evidence="3" id="KW-0804">Transcription</keyword>
<organism evidence="5 6">
    <name type="scientific">Haloarcula argentinensis</name>
    <dbReference type="NCBI Taxonomy" id="43776"/>
    <lineage>
        <taxon>Archaea</taxon>
        <taxon>Methanobacteriati</taxon>
        <taxon>Methanobacteriota</taxon>
        <taxon>Stenosarchaea group</taxon>
        <taxon>Halobacteria</taxon>
        <taxon>Halobacteriales</taxon>
        <taxon>Haloarculaceae</taxon>
        <taxon>Haloarcula</taxon>
    </lineage>
</organism>
<dbReference type="GO" id="GO:0043565">
    <property type="term" value="F:sequence-specific DNA binding"/>
    <property type="evidence" value="ECO:0007669"/>
    <property type="project" value="InterPro"/>
</dbReference>
<keyword evidence="1" id="KW-0805">Transcription regulation</keyword>
<dbReference type="PANTHER" id="PTHR30154">
    <property type="entry name" value="LEUCINE-RESPONSIVE REGULATORY PROTEIN"/>
    <property type="match status" value="1"/>
</dbReference>
<gene>
    <name evidence="5" type="ORF">GCM10009006_35240</name>
</gene>
<dbReference type="InterPro" id="IPR019888">
    <property type="entry name" value="Tscrpt_reg_AsnC-like"/>
</dbReference>
<evidence type="ECO:0000313" key="6">
    <source>
        <dbReference type="Proteomes" id="UP000656367"/>
    </source>
</evidence>
<dbReference type="AlphaFoldDB" id="A0A830FM64"/>
<dbReference type="Proteomes" id="UP000656367">
    <property type="component" value="Unassembled WGS sequence"/>
</dbReference>
<dbReference type="Gene3D" id="1.10.10.10">
    <property type="entry name" value="Winged helix-like DNA-binding domain superfamily/Winged helix DNA-binding domain"/>
    <property type="match status" value="1"/>
</dbReference>
<dbReference type="Pfam" id="PF13412">
    <property type="entry name" value="HTH_24"/>
    <property type="match status" value="1"/>
</dbReference>
<dbReference type="InterPro" id="IPR036390">
    <property type="entry name" value="WH_DNA-bd_sf"/>
</dbReference>
<reference evidence="5" key="1">
    <citation type="journal article" date="2014" name="Int. J. Syst. Evol. Microbiol.">
        <title>Complete genome sequence of Corynebacterium casei LMG S-19264T (=DSM 44701T), isolated from a smear-ripened cheese.</title>
        <authorList>
            <consortium name="US DOE Joint Genome Institute (JGI-PGF)"/>
            <person name="Walter F."/>
            <person name="Albersmeier A."/>
            <person name="Kalinowski J."/>
            <person name="Ruckert C."/>
        </authorList>
    </citation>
    <scope>NUCLEOTIDE SEQUENCE</scope>
    <source>
        <strain evidence="5">JCM 15759</strain>
    </source>
</reference>
<dbReference type="GO" id="GO:0005829">
    <property type="term" value="C:cytosol"/>
    <property type="evidence" value="ECO:0007669"/>
    <property type="project" value="TreeGrafter"/>
</dbReference>
<comment type="caution">
    <text evidence="5">The sequence shown here is derived from an EMBL/GenBank/DDBJ whole genome shotgun (WGS) entry which is preliminary data.</text>
</comment>
<sequence>MTNLSTSEHTRGGSVYETDAIDVQILSNLLLDARYLSAPDAAAQADVTAGTIRNRIDKLESNGVIEGYETRIDYHRLGFLPVLFVCTILPDEYGSISQKVGQHPAVTRTQIVHSGSHNFHVVAIANCQSQITAIQNNLVEFDIEIESVSLINTEEKFQFSEFGDTEEDTHDKP</sequence>
<evidence type="ECO:0000259" key="4">
    <source>
        <dbReference type="PROSITE" id="PS50956"/>
    </source>
</evidence>
<protein>
    <recommendedName>
        <fullName evidence="4">HTH asnC-type domain-containing protein</fullName>
    </recommendedName>
</protein>
<feature type="domain" description="HTH asnC-type" evidence="4">
    <location>
        <begin position="19"/>
        <end position="80"/>
    </location>
</feature>
<evidence type="ECO:0000256" key="2">
    <source>
        <dbReference type="ARBA" id="ARBA00023125"/>
    </source>
</evidence>
<dbReference type="InterPro" id="IPR000485">
    <property type="entry name" value="AsnC-type_HTH_dom"/>
</dbReference>